<comment type="caution">
    <text evidence="1">The sequence shown here is derived from an EMBL/GenBank/DDBJ whole genome shotgun (WGS) entry which is preliminary data.</text>
</comment>
<dbReference type="AlphaFoldDB" id="A0AAE5V7Q0"/>
<proteinExistence type="predicted"/>
<protein>
    <submittedName>
        <fullName evidence="1">Uncharacterized protein</fullName>
    </submittedName>
</protein>
<organism evidence="1 2">
    <name type="scientific">Staphylococcus epidermidis</name>
    <dbReference type="NCBI Taxonomy" id="1282"/>
    <lineage>
        <taxon>Bacteria</taxon>
        <taxon>Bacillati</taxon>
        <taxon>Bacillota</taxon>
        <taxon>Bacilli</taxon>
        <taxon>Bacillales</taxon>
        <taxon>Staphylococcaceae</taxon>
        <taxon>Staphylococcus</taxon>
    </lineage>
</organism>
<evidence type="ECO:0000313" key="1">
    <source>
        <dbReference type="EMBL" id="PIH10697.1"/>
    </source>
</evidence>
<accession>A0AAE5V7Q0</accession>
<sequence length="36" mass="4405">MKKTLFIIAVMIFGIVYFDKYRFLLKKYETDIIDVE</sequence>
<evidence type="ECO:0000313" key="2">
    <source>
        <dbReference type="Proteomes" id="UP000228502"/>
    </source>
</evidence>
<name>A0AAE5V7Q0_STAEP</name>
<gene>
    <name evidence="1" type="ORF">CTJ08_04360</name>
</gene>
<dbReference type="EMBL" id="PEJG01000004">
    <property type="protein sequence ID" value="PIH10697.1"/>
    <property type="molecule type" value="Genomic_DNA"/>
</dbReference>
<dbReference type="Proteomes" id="UP000228502">
    <property type="component" value="Unassembled WGS sequence"/>
</dbReference>
<reference evidence="1 2" key="1">
    <citation type="submission" date="2017-10" db="EMBL/GenBank/DDBJ databases">
        <title>genome sequences of Staph epi in chlorhexidine trial.</title>
        <authorList>
            <person name="Greninger A.L."/>
            <person name="Addetia A."/>
            <person name="Qin X."/>
            <person name="Zerr D."/>
        </authorList>
    </citation>
    <scope>NUCLEOTIDE SEQUENCE [LARGE SCALE GENOMIC DNA]</scope>
    <source>
        <strain evidence="1 2">SCH-17</strain>
    </source>
</reference>